<sequence>MKKIVSVKPEFESLSVQVKFDSGEDFKFNLSNELFGPIGTELKKRSQFDSVKIDPLRGVIEWDNGFDVCADFLYKQFKKSNQKRTTV</sequence>
<dbReference type="AlphaFoldDB" id="A0A0M2X1U4"/>
<organism evidence="1 3">
    <name type="scientific">Leptospira santarosai</name>
    <dbReference type="NCBI Taxonomy" id="28183"/>
    <lineage>
        <taxon>Bacteria</taxon>
        <taxon>Pseudomonadati</taxon>
        <taxon>Spirochaetota</taxon>
        <taxon>Spirochaetia</taxon>
        <taxon>Leptospirales</taxon>
        <taxon>Leptospiraceae</taxon>
        <taxon>Leptospira</taxon>
    </lineage>
</organism>
<dbReference type="Proteomes" id="UP000189337">
    <property type="component" value="Unassembled WGS sequence"/>
</dbReference>
<dbReference type="EMBL" id="CP027843">
    <property type="protein sequence ID" value="AVQ11942.1"/>
    <property type="molecule type" value="Genomic_DNA"/>
</dbReference>
<name>A0A0M2X1U4_9LEPT</name>
<dbReference type="Proteomes" id="UP000033961">
    <property type="component" value="Chromosome I"/>
</dbReference>
<dbReference type="OrthoDB" id="9803723at2"/>
<reference evidence="2 4" key="2">
    <citation type="submission" date="2017-01" db="EMBL/GenBank/DDBJ databases">
        <title>Comparative genomic analysis of Brazilian Leptospira santarosai.</title>
        <authorList>
            <person name="Moreno L.Z."/>
            <person name="Miraglia F."/>
            <person name="Kremer F.S."/>
            <person name="Eslabao M.R."/>
            <person name="Lilenbaum W."/>
            <person name="Dellagostin O.A."/>
            <person name="Moreno A.M."/>
        </authorList>
    </citation>
    <scope>NUCLEOTIDE SEQUENCE [LARGE SCALE GENOMIC DNA]</scope>
    <source>
        <strain evidence="2 4">M52/8-19</strain>
    </source>
</reference>
<evidence type="ECO:0000313" key="4">
    <source>
        <dbReference type="Proteomes" id="UP000189337"/>
    </source>
</evidence>
<dbReference type="InterPro" id="IPR036782">
    <property type="entry name" value="NE0471-like_N"/>
</dbReference>
<accession>A0A0M2X1U4</accession>
<gene>
    <name evidence="2" type="ORF">BWD14_10115</name>
    <name evidence="1" type="ORF">XB16_1612</name>
</gene>
<evidence type="ECO:0000313" key="2">
    <source>
        <dbReference type="EMBL" id="ONF93149.1"/>
    </source>
</evidence>
<protein>
    <submittedName>
        <fullName evidence="1">PF10387 family protein</fullName>
    </submittedName>
</protein>
<evidence type="ECO:0000313" key="3">
    <source>
        <dbReference type="Proteomes" id="UP000033961"/>
    </source>
</evidence>
<dbReference type="Pfam" id="PF10387">
    <property type="entry name" value="DUF2442"/>
    <property type="match status" value="1"/>
</dbReference>
<dbReference type="SUPFAM" id="SSF143880">
    <property type="entry name" value="NE0471 N-terminal domain-like"/>
    <property type="match status" value="1"/>
</dbReference>
<reference evidence="1" key="3">
    <citation type="submission" date="2018-03" db="EMBL/GenBank/DDBJ databases">
        <authorList>
            <person name="Keele B.F."/>
        </authorList>
    </citation>
    <scope>NUCLEOTIDE SEQUENCE</scope>
    <source>
        <strain evidence="1">U160</strain>
    </source>
</reference>
<dbReference type="InterPro" id="IPR018841">
    <property type="entry name" value="DUF2442"/>
</dbReference>
<proteinExistence type="predicted"/>
<dbReference type="RefSeq" id="WP_004482171.1">
    <property type="nucleotide sequence ID" value="NZ_CP028371.1"/>
</dbReference>
<dbReference type="EMBL" id="MTSU01000007">
    <property type="protein sequence ID" value="ONF93149.1"/>
    <property type="molecule type" value="Genomic_DNA"/>
</dbReference>
<reference evidence="1 3" key="1">
    <citation type="journal article" date="2015" name="Genome Announc.">
        <title>Draft Genome Sequences of Leptospira santarosai Strains U160, U164, and U233, Isolated from Asymptomatic Cattle.</title>
        <authorList>
            <person name="Kremer F.S."/>
            <person name="Eslabao M.R."/>
            <person name="Provisor M."/>
            <person name="Woloski R.D."/>
            <person name="Ramires O.V."/>
            <person name="Moreno L.Z."/>
            <person name="Moreno A.M."/>
            <person name="Hamond C."/>
            <person name="Lilenbaum W."/>
            <person name="Dellagostin O.A."/>
        </authorList>
    </citation>
    <scope>NUCLEOTIDE SEQUENCE [LARGE SCALE GENOMIC DNA]</scope>
    <source>
        <strain evidence="1 3">U160</strain>
    </source>
</reference>
<evidence type="ECO:0000313" key="1">
    <source>
        <dbReference type="EMBL" id="AVQ11942.1"/>
    </source>
</evidence>
<dbReference type="Gene3D" id="3.30.2020.10">
    <property type="entry name" value="NE0471-like N-terminal domain"/>
    <property type="match status" value="1"/>
</dbReference>